<feature type="region of interest" description="Disordered" evidence="1">
    <location>
        <begin position="28"/>
        <end position="97"/>
    </location>
</feature>
<feature type="compositionally biased region" description="Basic residues" evidence="1">
    <location>
        <begin position="45"/>
        <end position="56"/>
    </location>
</feature>
<name>A0A345RYI8_9PSED</name>
<dbReference type="Proteomes" id="UP000253720">
    <property type="component" value="Chromosome"/>
</dbReference>
<dbReference type="KEGG" id="pke:DLD99_28990"/>
<organism evidence="2 3">
    <name type="scientific">Pseudomonas kribbensis</name>
    <dbReference type="NCBI Taxonomy" id="1628086"/>
    <lineage>
        <taxon>Bacteria</taxon>
        <taxon>Pseudomonadati</taxon>
        <taxon>Pseudomonadota</taxon>
        <taxon>Gammaproteobacteria</taxon>
        <taxon>Pseudomonadales</taxon>
        <taxon>Pseudomonadaceae</taxon>
        <taxon>Pseudomonas</taxon>
    </lineage>
</organism>
<feature type="compositionally biased region" description="Basic and acidic residues" evidence="1">
    <location>
        <begin position="28"/>
        <end position="44"/>
    </location>
</feature>
<protein>
    <submittedName>
        <fullName evidence="2">Uncharacterized protein</fullName>
    </submittedName>
</protein>
<evidence type="ECO:0000256" key="1">
    <source>
        <dbReference type="SAM" id="MobiDB-lite"/>
    </source>
</evidence>
<proteinExistence type="predicted"/>
<evidence type="ECO:0000313" key="3">
    <source>
        <dbReference type="Proteomes" id="UP000253720"/>
    </source>
</evidence>
<reference evidence="2 3" key="1">
    <citation type="submission" date="2018-05" db="EMBL/GenBank/DDBJ databases">
        <title>Complete genome sequence of Pseudomonas kribbensis 46-2(T).</title>
        <authorList>
            <person name="Jeong H."/>
            <person name="Lee S.-G."/>
            <person name="Rha E."/>
            <person name="Kim H."/>
        </authorList>
    </citation>
    <scope>NUCLEOTIDE SEQUENCE [LARGE SCALE GENOMIC DNA]</scope>
    <source>
        <strain evidence="2 3">46-2</strain>
    </source>
</reference>
<evidence type="ECO:0000313" key="2">
    <source>
        <dbReference type="EMBL" id="AXI64354.1"/>
    </source>
</evidence>
<sequence>MFSFRALLSTALSGSYSQGLIHRNRMNEHAADRGNPLREKESARHWKGRNAKRRNRQVANGPACGQRKGYLPMQKLEKMRPSRSSELNAPVISPRDC</sequence>
<gene>
    <name evidence="2" type="ORF">DLD99_28990</name>
</gene>
<keyword evidence="3" id="KW-1185">Reference proteome</keyword>
<dbReference type="EMBL" id="CP029608">
    <property type="protein sequence ID" value="AXI64354.1"/>
    <property type="molecule type" value="Genomic_DNA"/>
</dbReference>
<accession>A0A345RYI8</accession>
<dbReference type="AlphaFoldDB" id="A0A345RYI8"/>